<dbReference type="GO" id="GO:0003677">
    <property type="term" value="F:DNA binding"/>
    <property type="evidence" value="ECO:0007669"/>
    <property type="project" value="InterPro"/>
</dbReference>
<sequence>MPRTAEPAIDLADALDAIAKVPTDSLDPVTVDALDTALRAITSLGNTGTAEWAVRNQPTISVVQYANLIGINRITAYEHVERGDIPSIKVGRRRRIPAAVIRRQLGIEDA</sequence>
<dbReference type="InterPro" id="IPR010093">
    <property type="entry name" value="SinI_DNA-bd"/>
</dbReference>
<accession>A0A3G8JF23</accession>
<dbReference type="OrthoDB" id="4556947at2"/>
<dbReference type="EMBL" id="CP033972">
    <property type="protein sequence ID" value="AZG43594.1"/>
    <property type="molecule type" value="Genomic_DNA"/>
</dbReference>
<name>A0A3G8JF23_9ACTN</name>
<dbReference type="KEGG" id="gom:D7316_00163"/>
<dbReference type="Proteomes" id="UP000271469">
    <property type="component" value="Chromosome"/>
</dbReference>
<dbReference type="Pfam" id="PF12728">
    <property type="entry name" value="HTH_17"/>
    <property type="match status" value="1"/>
</dbReference>
<evidence type="ECO:0000259" key="1">
    <source>
        <dbReference type="Pfam" id="PF12728"/>
    </source>
</evidence>
<dbReference type="AlphaFoldDB" id="A0A3G8JF23"/>
<keyword evidence="3" id="KW-1185">Reference proteome</keyword>
<gene>
    <name evidence="2" type="ORF">D7316_00163</name>
</gene>
<dbReference type="InterPro" id="IPR041657">
    <property type="entry name" value="HTH_17"/>
</dbReference>
<dbReference type="RefSeq" id="WP_124706612.1">
    <property type="nucleotide sequence ID" value="NZ_CP033972.1"/>
</dbReference>
<evidence type="ECO:0000313" key="3">
    <source>
        <dbReference type="Proteomes" id="UP000271469"/>
    </source>
</evidence>
<evidence type="ECO:0000313" key="2">
    <source>
        <dbReference type="EMBL" id="AZG43594.1"/>
    </source>
</evidence>
<dbReference type="NCBIfam" id="TIGR01764">
    <property type="entry name" value="excise"/>
    <property type="match status" value="1"/>
</dbReference>
<proteinExistence type="predicted"/>
<feature type="domain" description="Helix-turn-helix" evidence="1">
    <location>
        <begin position="63"/>
        <end position="101"/>
    </location>
</feature>
<reference evidence="2 3" key="1">
    <citation type="submission" date="2018-11" db="EMBL/GenBank/DDBJ databases">
        <title>Gordonia insulae sp. nov., isolated from an island soil.</title>
        <authorList>
            <person name="Kim Y.S."/>
            <person name="Kim S.B."/>
        </authorList>
    </citation>
    <scope>NUCLEOTIDE SEQUENCE [LARGE SCALE GENOMIC DNA]</scope>
    <source>
        <strain evidence="2 3">MMS17-SY073</strain>
    </source>
</reference>
<organism evidence="2 3">
    <name type="scientific">Gordonia insulae</name>
    <dbReference type="NCBI Taxonomy" id="2420509"/>
    <lineage>
        <taxon>Bacteria</taxon>
        <taxon>Bacillati</taxon>
        <taxon>Actinomycetota</taxon>
        <taxon>Actinomycetes</taxon>
        <taxon>Mycobacteriales</taxon>
        <taxon>Gordoniaceae</taxon>
        <taxon>Gordonia</taxon>
    </lineage>
</organism>
<protein>
    <recommendedName>
        <fullName evidence="1">Helix-turn-helix domain-containing protein</fullName>
    </recommendedName>
</protein>